<comment type="subcellular location">
    <subcellularLocation>
        <location evidence="1">Membrane</location>
        <topology evidence="1">Single-pass type II membrane protein</topology>
    </subcellularLocation>
</comment>
<reference evidence="8 9" key="1">
    <citation type="submission" date="2019-09" db="EMBL/GenBank/DDBJ databases">
        <title>Bird 10,000 Genomes (B10K) Project - Family phase.</title>
        <authorList>
            <person name="Zhang G."/>
        </authorList>
    </citation>
    <scope>NUCLEOTIDE SEQUENCE [LARGE SCALE GENOMIC DNA]</scope>
    <source>
        <strain evidence="8">B10K-DU-002-36</strain>
        <tissue evidence="8">Muscle</tissue>
    </source>
</reference>
<dbReference type="PROSITE" id="PS50041">
    <property type="entry name" value="C_TYPE_LECTIN_2"/>
    <property type="match status" value="1"/>
</dbReference>
<dbReference type="GO" id="GO:0038023">
    <property type="term" value="F:signaling receptor activity"/>
    <property type="evidence" value="ECO:0007669"/>
    <property type="project" value="TreeGrafter"/>
</dbReference>
<evidence type="ECO:0000256" key="3">
    <source>
        <dbReference type="ARBA" id="ARBA00022968"/>
    </source>
</evidence>
<keyword evidence="4 6" id="KW-1133">Transmembrane helix</keyword>
<dbReference type="SMART" id="SM00034">
    <property type="entry name" value="CLECT"/>
    <property type="match status" value="1"/>
</dbReference>
<dbReference type="GO" id="GO:0042269">
    <property type="term" value="P:regulation of natural killer cell mediated cytotoxicity"/>
    <property type="evidence" value="ECO:0007669"/>
    <property type="project" value="TreeGrafter"/>
</dbReference>
<dbReference type="AlphaFoldDB" id="A0A7L1IM86"/>
<dbReference type="EMBL" id="VXBO01004190">
    <property type="protein sequence ID" value="NXN38359.1"/>
    <property type="molecule type" value="Genomic_DNA"/>
</dbReference>
<organism evidence="8 9">
    <name type="scientific">Smutsornis africanus</name>
    <name type="common">Double-banded courser</name>
    <name type="synonym">Rhinoptilus africanus</name>
    <dbReference type="NCBI Taxonomy" id="240209"/>
    <lineage>
        <taxon>Eukaryota</taxon>
        <taxon>Metazoa</taxon>
        <taxon>Chordata</taxon>
        <taxon>Craniata</taxon>
        <taxon>Vertebrata</taxon>
        <taxon>Euteleostomi</taxon>
        <taxon>Archelosauria</taxon>
        <taxon>Archosauria</taxon>
        <taxon>Dinosauria</taxon>
        <taxon>Saurischia</taxon>
        <taxon>Theropoda</taxon>
        <taxon>Coelurosauria</taxon>
        <taxon>Aves</taxon>
        <taxon>Neognathae</taxon>
        <taxon>Neoaves</taxon>
        <taxon>Charadriiformes</taxon>
        <taxon>Glareolidae</taxon>
        <taxon>Rhinoptilus</taxon>
    </lineage>
</organism>
<feature type="transmembrane region" description="Helical" evidence="6">
    <location>
        <begin position="60"/>
        <end position="82"/>
    </location>
</feature>
<keyword evidence="5" id="KW-1015">Disulfide bond</keyword>
<dbReference type="GO" id="GO:0005886">
    <property type="term" value="C:plasma membrane"/>
    <property type="evidence" value="ECO:0007669"/>
    <property type="project" value="TreeGrafter"/>
</dbReference>
<evidence type="ECO:0000256" key="6">
    <source>
        <dbReference type="SAM" id="Phobius"/>
    </source>
</evidence>
<evidence type="ECO:0000313" key="8">
    <source>
        <dbReference type="EMBL" id="NXN38359.1"/>
    </source>
</evidence>
<keyword evidence="3" id="KW-0735">Signal-anchor</keyword>
<comment type="caution">
    <text evidence="8">The sequence shown here is derived from an EMBL/GenBank/DDBJ whole genome shotgun (WGS) entry which is preliminary data.</text>
</comment>
<dbReference type="SUPFAM" id="SSF56436">
    <property type="entry name" value="C-type lectin-like"/>
    <property type="match status" value="1"/>
</dbReference>
<dbReference type="InterPro" id="IPR051527">
    <property type="entry name" value="KLR_subfamily_B"/>
</dbReference>
<gene>
    <name evidence="8" type="primary">Klrb1b</name>
    <name evidence="8" type="ORF">RHIAFR_R14801</name>
</gene>
<dbReference type="PANTHER" id="PTHR46784">
    <property type="entry name" value="KILLER CELL LECTIN-LIKE RECEPTOR SUBFAMILY B MEMBER 1"/>
    <property type="match status" value="1"/>
</dbReference>
<evidence type="ECO:0000256" key="5">
    <source>
        <dbReference type="ARBA" id="ARBA00023157"/>
    </source>
</evidence>
<keyword evidence="2" id="KW-0430">Lectin</keyword>
<dbReference type="CDD" id="cd03593">
    <property type="entry name" value="CLECT_NK_receptors_like"/>
    <property type="match status" value="1"/>
</dbReference>
<sequence>MSENLIYADLNLSESTRPRLQKVTDVQGSTYAEVKVQSLHTKSPASYTSSGKSCSPRTRVAVFVAVMILLLVLAVCLILIYGPTASSSADSKTRSTTTEETLGCPQDWEKHGDKCYFFSKTQEIRDWNASRKNCTDMNSDLVVIDNKDELDYLMSQSKGNYYLLGLILTNSESEKKWKWINNMERNTDMFNIEGNFTDYFCTVIGHEKVQTAPCGGSSTTQNMCEKAANISEEQKEN</sequence>
<name>A0A7L1IM86_SMUAF</name>
<dbReference type="InterPro" id="IPR033992">
    <property type="entry name" value="NKR-like_CTLD"/>
</dbReference>
<dbReference type="Gene3D" id="3.10.100.10">
    <property type="entry name" value="Mannose-Binding Protein A, subunit A"/>
    <property type="match status" value="1"/>
</dbReference>
<dbReference type="InterPro" id="IPR001304">
    <property type="entry name" value="C-type_lectin-like"/>
</dbReference>
<dbReference type="InterPro" id="IPR016187">
    <property type="entry name" value="CTDL_fold"/>
</dbReference>
<protein>
    <submittedName>
        <fullName evidence="8">KRBBB protein</fullName>
    </submittedName>
</protein>
<feature type="non-terminal residue" evidence="8">
    <location>
        <position position="237"/>
    </location>
</feature>
<evidence type="ECO:0000256" key="2">
    <source>
        <dbReference type="ARBA" id="ARBA00022734"/>
    </source>
</evidence>
<evidence type="ECO:0000256" key="1">
    <source>
        <dbReference type="ARBA" id="ARBA00004606"/>
    </source>
</evidence>
<proteinExistence type="predicted"/>
<evidence type="ECO:0000256" key="4">
    <source>
        <dbReference type="ARBA" id="ARBA00022989"/>
    </source>
</evidence>
<dbReference type="InterPro" id="IPR016186">
    <property type="entry name" value="C-type_lectin-like/link_sf"/>
</dbReference>
<keyword evidence="9" id="KW-1185">Reference proteome</keyword>
<dbReference type="GO" id="GO:0030246">
    <property type="term" value="F:carbohydrate binding"/>
    <property type="evidence" value="ECO:0007669"/>
    <property type="project" value="UniProtKB-KW"/>
</dbReference>
<keyword evidence="6" id="KW-0472">Membrane</keyword>
<feature type="domain" description="C-type lectin" evidence="7">
    <location>
        <begin position="111"/>
        <end position="214"/>
    </location>
</feature>
<evidence type="ECO:0000259" key="7">
    <source>
        <dbReference type="PROSITE" id="PS50041"/>
    </source>
</evidence>
<feature type="non-terminal residue" evidence="8">
    <location>
        <position position="1"/>
    </location>
</feature>
<dbReference type="PANTHER" id="PTHR46784:SF1">
    <property type="entry name" value="KILLER CELL LECTIN-LIKE RECEPTOR SUBFAMILY B MEMBER 1"/>
    <property type="match status" value="1"/>
</dbReference>
<dbReference type="Pfam" id="PF00059">
    <property type="entry name" value="Lectin_C"/>
    <property type="match status" value="1"/>
</dbReference>
<evidence type="ECO:0000313" key="9">
    <source>
        <dbReference type="Proteomes" id="UP000525158"/>
    </source>
</evidence>
<keyword evidence="6" id="KW-0812">Transmembrane</keyword>
<dbReference type="Proteomes" id="UP000525158">
    <property type="component" value="Unassembled WGS sequence"/>
</dbReference>
<accession>A0A7L1IM86</accession>
<dbReference type="GO" id="GO:0009986">
    <property type="term" value="C:cell surface"/>
    <property type="evidence" value="ECO:0007669"/>
    <property type="project" value="TreeGrafter"/>
</dbReference>